<reference evidence="8" key="1">
    <citation type="submission" date="2019-12" db="EMBL/GenBank/DDBJ databases">
        <authorList>
            <person name="zhang j."/>
            <person name="sun C.M."/>
        </authorList>
    </citation>
    <scope>NUCLEOTIDE SEQUENCE</scope>
    <source>
        <strain evidence="8">NS-1</strain>
    </source>
</reference>
<dbReference type="KEGG" id="ifn:GM661_11140"/>
<comment type="function">
    <text evidence="1">In the phosphorylated form it could act as an anti-anti-sigma factor that counteracts SpoIIAB and thus releases sigma f from inhibition.</text>
</comment>
<dbReference type="CDD" id="cd07043">
    <property type="entry name" value="STAS_anti-anti-sigma_factors"/>
    <property type="match status" value="1"/>
</dbReference>
<dbReference type="GO" id="GO:0043856">
    <property type="term" value="F:anti-sigma factor antagonist activity"/>
    <property type="evidence" value="ECO:0007669"/>
    <property type="project" value="InterPro"/>
</dbReference>
<dbReference type="InterPro" id="IPR014237">
    <property type="entry name" value="Anti-sigma_F_ant"/>
</dbReference>
<dbReference type="Proteomes" id="UP000665020">
    <property type="component" value="Chromosome"/>
</dbReference>
<dbReference type="Pfam" id="PF01740">
    <property type="entry name" value="STAS"/>
    <property type="match status" value="1"/>
</dbReference>
<evidence type="ECO:0000256" key="4">
    <source>
        <dbReference type="ARBA" id="ARBA00022553"/>
    </source>
</evidence>
<dbReference type="NCBIfam" id="TIGR00377">
    <property type="entry name" value="ant_ant_sig"/>
    <property type="match status" value="1"/>
</dbReference>
<feature type="domain" description="STAS" evidence="7">
    <location>
        <begin position="1"/>
        <end position="111"/>
    </location>
</feature>
<keyword evidence="4" id="KW-0597">Phosphoprotein</keyword>
<evidence type="ECO:0000256" key="6">
    <source>
        <dbReference type="RuleBase" id="RU003749"/>
    </source>
</evidence>
<dbReference type="PANTHER" id="PTHR33495">
    <property type="entry name" value="ANTI-SIGMA FACTOR ANTAGONIST TM_1081-RELATED-RELATED"/>
    <property type="match status" value="1"/>
</dbReference>
<dbReference type="SUPFAM" id="SSF52091">
    <property type="entry name" value="SpoIIaa-like"/>
    <property type="match status" value="1"/>
</dbReference>
<dbReference type="InterPro" id="IPR002645">
    <property type="entry name" value="STAS_dom"/>
</dbReference>
<evidence type="ECO:0000256" key="3">
    <source>
        <dbReference type="ARBA" id="ARBA00020784"/>
    </source>
</evidence>
<protein>
    <recommendedName>
        <fullName evidence="3 6">Anti-sigma F factor antagonist</fullName>
    </recommendedName>
    <alternativeName>
        <fullName evidence="6">Stage II sporulation protein</fullName>
    </alternativeName>
</protein>
<dbReference type="InterPro" id="IPR036513">
    <property type="entry name" value="STAS_dom_sf"/>
</dbReference>
<dbReference type="AlphaFoldDB" id="A0A8A7K9K0"/>
<sequence length="119" mass="13216">MDIATQIVGDILIVKLIGELDMHSVPGFRDKIIKVMDNNLLKHLVLNLKEVRFIDSSGLGAILGRYRYLNKKGGRVLLVGLKPQVAKIFKMAGILKIMKVYDSEKLAVQELDEGGLKNA</sequence>
<dbReference type="PANTHER" id="PTHR33495:SF2">
    <property type="entry name" value="ANTI-SIGMA FACTOR ANTAGONIST TM_1081-RELATED"/>
    <property type="match status" value="1"/>
</dbReference>
<dbReference type="RefSeq" id="WP_230866903.1">
    <property type="nucleotide sequence ID" value="NZ_CP046640.1"/>
</dbReference>
<organism evidence="8 9">
    <name type="scientific">Iocasia fonsfrigidae</name>
    <dbReference type="NCBI Taxonomy" id="2682810"/>
    <lineage>
        <taxon>Bacteria</taxon>
        <taxon>Bacillati</taxon>
        <taxon>Bacillota</taxon>
        <taxon>Clostridia</taxon>
        <taxon>Halanaerobiales</taxon>
        <taxon>Halanaerobiaceae</taxon>
        <taxon>Iocasia</taxon>
    </lineage>
</organism>
<evidence type="ECO:0000313" key="9">
    <source>
        <dbReference type="Proteomes" id="UP000665020"/>
    </source>
</evidence>
<dbReference type="InterPro" id="IPR003658">
    <property type="entry name" value="Anti-sigma_ant"/>
</dbReference>
<evidence type="ECO:0000256" key="1">
    <source>
        <dbReference type="ARBA" id="ARBA00001976"/>
    </source>
</evidence>
<comment type="similarity">
    <text evidence="2 6">Belongs to the anti-sigma-factor antagonist family.</text>
</comment>
<dbReference type="GO" id="GO:0030435">
    <property type="term" value="P:sporulation resulting in formation of a cellular spore"/>
    <property type="evidence" value="ECO:0007669"/>
    <property type="project" value="UniProtKB-KW"/>
</dbReference>
<accession>A0A8A7K9K0</accession>
<keyword evidence="5" id="KW-0749">Sporulation</keyword>
<name>A0A8A7K9K0_9FIRM</name>
<evidence type="ECO:0000256" key="2">
    <source>
        <dbReference type="ARBA" id="ARBA00009013"/>
    </source>
</evidence>
<proteinExistence type="inferred from homology"/>
<evidence type="ECO:0000313" key="8">
    <source>
        <dbReference type="EMBL" id="QTL98483.1"/>
    </source>
</evidence>
<dbReference type="Gene3D" id="3.30.750.24">
    <property type="entry name" value="STAS domain"/>
    <property type="match status" value="1"/>
</dbReference>
<dbReference type="EMBL" id="CP046640">
    <property type="protein sequence ID" value="QTL98483.1"/>
    <property type="molecule type" value="Genomic_DNA"/>
</dbReference>
<dbReference type="PROSITE" id="PS50801">
    <property type="entry name" value="STAS"/>
    <property type="match status" value="1"/>
</dbReference>
<evidence type="ECO:0000259" key="7">
    <source>
        <dbReference type="PROSITE" id="PS50801"/>
    </source>
</evidence>
<dbReference type="NCBIfam" id="TIGR02886">
    <property type="entry name" value="spore_II_AA"/>
    <property type="match status" value="1"/>
</dbReference>
<evidence type="ECO:0000256" key="5">
    <source>
        <dbReference type="ARBA" id="ARBA00022969"/>
    </source>
</evidence>
<gene>
    <name evidence="8" type="primary">spoIIAA</name>
    <name evidence="8" type="ORF">GM661_11140</name>
</gene>
<dbReference type="GO" id="GO:0045152">
    <property type="term" value="F:antisigma factor binding"/>
    <property type="evidence" value="ECO:0007669"/>
    <property type="project" value="InterPro"/>
</dbReference>
<keyword evidence="9" id="KW-1185">Reference proteome</keyword>